<organism evidence="1 2">
    <name type="scientific">Lacinutrix neustonica</name>
    <dbReference type="NCBI Taxonomy" id="2980107"/>
    <lineage>
        <taxon>Bacteria</taxon>
        <taxon>Pseudomonadati</taxon>
        <taxon>Bacteroidota</taxon>
        <taxon>Flavobacteriia</taxon>
        <taxon>Flavobacteriales</taxon>
        <taxon>Flavobacteriaceae</taxon>
        <taxon>Lacinutrix</taxon>
    </lineage>
</organism>
<sequence>MLLFIILVLFLSIPAVQTYLGKYATKRVNDDFKTNINIGKIGLQFNGDIELKEILIRDYRKDTLISASELNTSILSFNNLVNGTLNFGDIDLEDLIFNVKTYKDETKTNLDVFVARFDINNPRSEKNTFLLSSSDVSIYNGTFRFIDENKEYPNVLLFDKLDVNATNFLINGSEVEAGINTLSFLDKRGLVMQNMSTNFKYTLNTMVFDDLIIKTKKSALKGDLTFNYNREDLADFVNKVNIEARFTDANVALDELNMFYDEFGVGQRAKFNTSISRNVK</sequence>
<dbReference type="KEGG" id="lnu:N7U66_03940"/>
<evidence type="ECO:0000313" key="2">
    <source>
        <dbReference type="Proteomes" id="UP001164705"/>
    </source>
</evidence>
<proteinExistence type="predicted"/>
<dbReference type="AlphaFoldDB" id="A0A9E8SE58"/>
<dbReference type="Proteomes" id="UP001164705">
    <property type="component" value="Chromosome"/>
</dbReference>
<reference evidence="1" key="1">
    <citation type="submission" date="2022-11" db="EMBL/GenBank/DDBJ databases">
        <title>Lacinutrix neustonica HL-RS19T sp. nov., isolated from the surface microlayer sample of brackish Lake Shihwa.</title>
        <authorList>
            <person name="Choi J.Y."/>
            <person name="Hwang C.Y."/>
        </authorList>
    </citation>
    <scope>NUCLEOTIDE SEQUENCE</scope>
    <source>
        <strain evidence="1">HL-RS19</strain>
    </source>
</reference>
<evidence type="ECO:0000313" key="1">
    <source>
        <dbReference type="EMBL" id="WAC02811.1"/>
    </source>
</evidence>
<protein>
    <recommendedName>
        <fullName evidence="3">N-acetyl-gamma-glutamyl-phosphate reductase</fullName>
    </recommendedName>
</protein>
<gene>
    <name evidence="1" type="ORF">N7U66_03940</name>
</gene>
<name>A0A9E8SE58_9FLAO</name>
<evidence type="ECO:0008006" key="3">
    <source>
        <dbReference type="Google" id="ProtNLM"/>
    </source>
</evidence>
<accession>A0A9E8SE58</accession>
<dbReference type="RefSeq" id="WP_267677410.1">
    <property type="nucleotide sequence ID" value="NZ_CP113088.1"/>
</dbReference>
<dbReference type="EMBL" id="CP113088">
    <property type="protein sequence ID" value="WAC02811.1"/>
    <property type="molecule type" value="Genomic_DNA"/>
</dbReference>
<keyword evidence="2" id="KW-1185">Reference proteome</keyword>